<dbReference type="PRINTS" id="PR01249">
    <property type="entry name" value="RIBOSOMALL31"/>
</dbReference>
<dbReference type="RefSeq" id="WP_091441615.1">
    <property type="nucleotide sequence ID" value="NZ_FMTP01000005.1"/>
</dbReference>
<sequence>MKSDIHPDYHFVKVVMTDGTEYTTRTTWGKEGDVLQLDIDSTSHPAWTGGSGQLLDRAGRVSKFQKKFAGFLKA</sequence>
<reference evidence="11" key="1">
    <citation type="submission" date="2016-10" db="EMBL/GenBank/DDBJ databases">
        <authorList>
            <person name="Varghese N."/>
            <person name="Submissions S."/>
        </authorList>
    </citation>
    <scope>NUCLEOTIDE SEQUENCE [LARGE SCALE GENOMIC DNA]</scope>
    <source>
        <strain evidence="11">CGMCC 1.1761</strain>
    </source>
</reference>
<organism evidence="10 11">
    <name type="scientific">Ancylobacter rudongensis</name>
    <dbReference type="NCBI Taxonomy" id="177413"/>
    <lineage>
        <taxon>Bacteria</taxon>
        <taxon>Pseudomonadati</taxon>
        <taxon>Pseudomonadota</taxon>
        <taxon>Alphaproteobacteria</taxon>
        <taxon>Hyphomicrobiales</taxon>
        <taxon>Xanthobacteraceae</taxon>
        <taxon>Ancylobacter</taxon>
    </lineage>
</organism>
<evidence type="ECO:0000256" key="4">
    <source>
        <dbReference type="ARBA" id="ARBA00022730"/>
    </source>
</evidence>
<evidence type="ECO:0000313" key="10">
    <source>
        <dbReference type="EMBL" id="SCW85600.1"/>
    </source>
</evidence>
<dbReference type="GO" id="GO:1990904">
    <property type="term" value="C:ribonucleoprotein complex"/>
    <property type="evidence" value="ECO:0007669"/>
    <property type="project" value="UniProtKB-KW"/>
</dbReference>
<evidence type="ECO:0000256" key="9">
    <source>
        <dbReference type="HAMAP-Rule" id="MF_00501"/>
    </source>
</evidence>
<dbReference type="PANTHER" id="PTHR33280:SF6">
    <property type="entry name" value="LARGE RIBOSOMAL SUBUNIT PROTEIN BL31A"/>
    <property type="match status" value="1"/>
</dbReference>
<keyword evidence="4 9" id="KW-0699">rRNA-binding</keyword>
<dbReference type="InterPro" id="IPR042105">
    <property type="entry name" value="Ribosomal_bL31_sf"/>
</dbReference>
<dbReference type="PROSITE" id="PS01143">
    <property type="entry name" value="RIBOSOMAL_L31"/>
    <property type="match status" value="1"/>
</dbReference>
<dbReference type="InterPro" id="IPR002150">
    <property type="entry name" value="Ribosomal_bL31"/>
</dbReference>
<evidence type="ECO:0000313" key="11">
    <source>
        <dbReference type="Proteomes" id="UP000198889"/>
    </source>
</evidence>
<proteinExistence type="inferred from homology"/>
<keyword evidence="7 9" id="KW-0687">Ribonucleoprotein</keyword>
<dbReference type="InterPro" id="IPR027491">
    <property type="entry name" value="Ribosomal_bL31_A"/>
</dbReference>
<protein>
    <recommendedName>
        <fullName evidence="8 9">Large ribosomal subunit protein bL31</fullName>
    </recommendedName>
</protein>
<comment type="caution">
    <text evidence="9">Lacks conserved residue(s) required for the propagation of feature annotation.</text>
</comment>
<comment type="similarity">
    <text evidence="2 9">Belongs to the bacterial ribosomal protein bL31 family. Type A subfamily.</text>
</comment>
<evidence type="ECO:0000256" key="3">
    <source>
        <dbReference type="ARBA" id="ARBA00011838"/>
    </source>
</evidence>
<evidence type="ECO:0000256" key="5">
    <source>
        <dbReference type="ARBA" id="ARBA00022884"/>
    </source>
</evidence>
<dbReference type="GO" id="GO:0006412">
    <property type="term" value="P:translation"/>
    <property type="evidence" value="ECO:0007669"/>
    <property type="project" value="UniProtKB-UniRule"/>
</dbReference>
<dbReference type="NCBIfam" id="NF001809">
    <property type="entry name" value="PRK00528.1"/>
    <property type="match status" value="1"/>
</dbReference>
<comment type="function">
    <text evidence="1 9">Binds the 23S rRNA.</text>
</comment>
<evidence type="ECO:0000256" key="2">
    <source>
        <dbReference type="ARBA" id="ARBA00009296"/>
    </source>
</evidence>
<dbReference type="PANTHER" id="PTHR33280">
    <property type="entry name" value="50S RIBOSOMAL PROTEIN L31, CHLOROPLASTIC"/>
    <property type="match status" value="1"/>
</dbReference>
<evidence type="ECO:0000256" key="8">
    <source>
        <dbReference type="ARBA" id="ARBA00035687"/>
    </source>
</evidence>
<name>A0A1G4TW49_9HYPH</name>
<dbReference type="EMBL" id="FMTP01000005">
    <property type="protein sequence ID" value="SCW85600.1"/>
    <property type="molecule type" value="Genomic_DNA"/>
</dbReference>
<keyword evidence="6 9" id="KW-0689">Ribosomal protein</keyword>
<dbReference type="Proteomes" id="UP000198889">
    <property type="component" value="Unassembled WGS sequence"/>
</dbReference>
<keyword evidence="5 9" id="KW-0694">RNA-binding</keyword>
<comment type="subunit">
    <text evidence="3 9">Part of the 50S ribosomal subunit.</text>
</comment>
<evidence type="ECO:0000256" key="7">
    <source>
        <dbReference type="ARBA" id="ARBA00023274"/>
    </source>
</evidence>
<accession>A0A1G4TW49</accession>
<gene>
    <name evidence="9" type="primary">rpmE</name>
    <name evidence="10" type="ORF">SAMN05660859_3220</name>
</gene>
<dbReference type="GO" id="GO:0005840">
    <property type="term" value="C:ribosome"/>
    <property type="evidence" value="ECO:0007669"/>
    <property type="project" value="UniProtKB-KW"/>
</dbReference>
<dbReference type="GO" id="GO:0019843">
    <property type="term" value="F:rRNA binding"/>
    <property type="evidence" value="ECO:0007669"/>
    <property type="project" value="UniProtKB-KW"/>
</dbReference>
<dbReference type="Gene3D" id="4.10.830.30">
    <property type="entry name" value="Ribosomal protein L31"/>
    <property type="match status" value="1"/>
</dbReference>
<evidence type="ECO:0000256" key="6">
    <source>
        <dbReference type="ARBA" id="ARBA00022980"/>
    </source>
</evidence>
<dbReference type="NCBIfam" id="TIGR00105">
    <property type="entry name" value="L31"/>
    <property type="match status" value="1"/>
</dbReference>
<dbReference type="Pfam" id="PF01197">
    <property type="entry name" value="Ribosomal_L31"/>
    <property type="match status" value="1"/>
</dbReference>
<dbReference type="InterPro" id="IPR034704">
    <property type="entry name" value="Ribosomal_bL28/bL31-like_sf"/>
</dbReference>
<keyword evidence="11" id="KW-1185">Reference proteome</keyword>
<dbReference type="HAMAP" id="MF_00501">
    <property type="entry name" value="Ribosomal_bL31_1"/>
    <property type="match status" value="1"/>
</dbReference>
<dbReference type="AlphaFoldDB" id="A0A1G4TW49"/>
<dbReference type="STRING" id="177413.SAMN05660859_3220"/>
<dbReference type="GO" id="GO:0003735">
    <property type="term" value="F:structural constituent of ribosome"/>
    <property type="evidence" value="ECO:0007669"/>
    <property type="project" value="InterPro"/>
</dbReference>
<evidence type="ECO:0000256" key="1">
    <source>
        <dbReference type="ARBA" id="ARBA00003795"/>
    </source>
</evidence>
<dbReference type="SUPFAM" id="SSF143800">
    <property type="entry name" value="L28p-like"/>
    <property type="match status" value="1"/>
</dbReference>